<feature type="transmembrane region" description="Helical" evidence="14">
    <location>
        <begin position="175"/>
        <end position="201"/>
    </location>
</feature>
<dbReference type="InterPro" id="IPR036259">
    <property type="entry name" value="MFS_trans_sf"/>
</dbReference>
<proteinExistence type="predicted"/>
<dbReference type="eggNOG" id="KOG0569">
    <property type="taxonomic scope" value="Eukaryota"/>
</dbReference>
<comment type="catalytic activity">
    <reaction evidence="10">
        <text>D-mannose(out) = D-mannose(in)</text>
        <dbReference type="Rhea" id="RHEA:78391"/>
        <dbReference type="ChEBI" id="CHEBI:4208"/>
    </reaction>
    <physiologicalReaction direction="left-to-right" evidence="10">
        <dbReference type="Rhea" id="RHEA:78392"/>
    </physiologicalReaction>
</comment>
<dbReference type="EMBL" id="GG662605">
    <property type="protein sequence ID" value="EAS01191.1"/>
    <property type="molecule type" value="Genomic_DNA"/>
</dbReference>
<evidence type="ECO:0000256" key="11">
    <source>
        <dbReference type="ARBA" id="ARBA00044668"/>
    </source>
</evidence>
<dbReference type="KEGG" id="tet:TTHERM_00318540"/>
<evidence type="ECO:0000313" key="16">
    <source>
        <dbReference type="EMBL" id="EAS01191.1"/>
    </source>
</evidence>
<dbReference type="PANTHER" id="PTHR48020:SF12">
    <property type="entry name" value="PROTON MYO-INOSITOL COTRANSPORTER"/>
    <property type="match status" value="1"/>
</dbReference>
<protein>
    <recommendedName>
        <fullName evidence="13">Hexose transporter 1</fullName>
    </recommendedName>
</protein>
<evidence type="ECO:0000256" key="9">
    <source>
        <dbReference type="ARBA" id="ARBA00044656"/>
    </source>
</evidence>
<dbReference type="RefSeq" id="XP_001021436.1">
    <property type="nucleotide sequence ID" value="XM_001021436.3"/>
</dbReference>
<keyword evidence="5 14" id="KW-1133">Transmembrane helix</keyword>
<comment type="catalytic activity">
    <reaction evidence="9">
        <text>D-xylose(out) = D-xylose(in)</text>
        <dbReference type="Rhea" id="RHEA:78427"/>
        <dbReference type="ChEBI" id="CHEBI:53455"/>
    </reaction>
    <physiologicalReaction direction="left-to-right" evidence="9">
        <dbReference type="Rhea" id="RHEA:78428"/>
    </physiologicalReaction>
</comment>
<keyword evidence="4 14" id="KW-0812">Transmembrane</keyword>
<evidence type="ECO:0000256" key="7">
    <source>
        <dbReference type="ARBA" id="ARBA00044637"/>
    </source>
</evidence>
<evidence type="ECO:0000256" key="14">
    <source>
        <dbReference type="SAM" id="Phobius"/>
    </source>
</evidence>
<evidence type="ECO:0000256" key="3">
    <source>
        <dbReference type="ARBA" id="ARBA00022448"/>
    </source>
</evidence>
<dbReference type="InterPro" id="IPR003663">
    <property type="entry name" value="Sugar/inositol_transpt"/>
</dbReference>
<dbReference type="AlphaFoldDB" id="I7ML53"/>
<evidence type="ECO:0000256" key="6">
    <source>
        <dbReference type="ARBA" id="ARBA00023136"/>
    </source>
</evidence>
<dbReference type="STRING" id="312017.I7ML53"/>
<dbReference type="HOGENOM" id="CLU_001265_30_3_1"/>
<evidence type="ECO:0000256" key="5">
    <source>
        <dbReference type="ARBA" id="ARBA00022989"/>
    </source>
</evidence>
<organism evidence="16 17">
    <name type="scientific">Tetrahymena thermophila (strain SB210)</name>
    <dbReference type="NCBI Taxonomy" id="312017"/>
    <lineage>
        <taxon>Eukaryota</taxon>
        <taxon>Sar</taxon>
        <taxon>Alveolata</taxon>
        <taxon>Ciliophora</taxon>
        <taxon>Intramacronucleata</taxon>
        <taxon>Oligohymenophorea</taxon>
        <taxon>Hymenostomatida</taxon>
        <taxon>Tetrahymenina</taxon>
        <taxon>Tetrahymenidae</taxon>
        <taxon>Tetrahymena</taxon>
    </lineage>
</organism>
<feature type="transmembrane region" description="Helical" evidence="14">
    <location>
        <begin position="546"/>
        <end position="566"/>
    </location>
</feature>
<feature type="transmembrane region" description="Helical" evidence="14">
    <location>
        <begin position="384"/>
        <end position="405"/>
    </location>
</feature>
<gene>
    <name evidence="16" type="ORF">TTHERM_00318540</name>
</gene>
<dbReference type="PRINTS" id="PR00171">
    <property type="entry name" value="SUGRTRNSPORT"/>
</dbReference>
<dbReference type="GeneID" id="7838317"/>
<dbReference type="GO" id="GO:0016020">
    <property type="term" value="C:membrane"/>
    <property type="evidence" value="ECO:0007669"/>
    <property type="project" value="UniProtKB-SubCell"/>
</dbReference>
<dbReference type="OMA" id="WMNYGFT"/>
<dbReference type="InterPro" id="IPR005828">
    <property type="entry name" value="MFS_sugar_transport-like"/>
</dbReference>
<feature type="transmembrane region" description="Helical" evidence="14">
    <location>
        <begin position="213"/>
        <end position="235"/>
    </location>
</feature>
<feature type="transmembrane region" description="Helical" evidence="14">
    <location>
        <begin position="425"/>
        <end position="447"/>
    </location>
</feature>
<dbReference type="InterPro" id="IPR050814">
    <property type="entry name" value="Myo-inositol_Transporter"/>
</dbReference>
<evidence type="ECO:0000256" key="2">
    <source>
        <dbReference type="ARBA" id="ARBA00011738"/>
    </source>
</evidence>
<feature type="domain" description="Major facilitator superfamily (MFS) profile" evidence="15">
    <location>
        <begin position="46"/>
        <end position="572"/>
    </location>
</feature>
<name>I7ML53_TETTS</name>
<evidence type="ECO:0000256" key="13">
    <source>
        <dbReference type="ARBA" id="ARBA00044780"/>
    </source>
</evidence>
<evidence type="ECO:0000256" key="4">
    <source>
        <dbReference type="ARBA" id="ARBA00022692"/>
    </source>
</evidence>
<feature type="transmembrane region" description="Helical" evidence="14">
    <location>
        <begin position="521"/>
        <end position="540"/>
    </location>
</feature>
<comment type="catalytic activity">
    <reaction evidence="11">
        <text>D-glucosamine(out) = D-glucosamine(in)</text>
        <dbReference type="Rhea" id="RHEA:78423"/>
        <dbReference type="ChEBI" id="CHEBI:58723"/>
    </reaction>
    <physiologicalReaction direction="left-to-right" evidence="11">
        <dbReference type="Rhea" id="RHEA:78424"/>
    </physiologicalReaction>
</comment>
<reference evidence="17" key="1">
    <citation type="journal article" date="2006" name="PLoS Biol.">
        <title>Macronuclear genome sequence of the ciliate Tetrahymena thermophila, a model eukaryote.</title>
        <authorList>
            <person name="Eisen J.A."/>
            <person name="Coyne R.S."/>
            <person name="Wu M."/>
            <person name="Wu D."/>
            <person name="Thiagarajan M."/>
            <person name="Wortman J.R."/>
            <person name="Badger J.H."/>
            <person name="Ren Q."/>
            <person name="Amedeo P."/>
            <person name="Jones K.M."/>
            <person name="Tallon L.J."/>
            <person name="Delcher A.L."/>
            <person name="Salzberg S.L."/>
            <person name="Silva J.C."/>
            <person name="Haas B.J."/>
            <person name="Majoros W.H."/>
            <person name="Farzad M."/>
            <person name="Carlton J.M."/>
            <person name="Smith R.K. Jr."/>
            <person name="Garg J."/>
            <person name="Pearlman R.E."/>
            <person name="Karrer K.M."/>
            <person name="Sun L."/>
            <person name="Manning G."/>
            <person name="Elde N.C."/>
            <person name="Turkewitz A.P."/>
            <person name="Asai D.J."/>
            <person name="Wilkes D.E."/>
            <person name="Wang Y."/>
            <person name="Cai H."/>
            <person name="Collins K."/>
            <person name="Stewart B.A."/>
            <person name="Lee S.R."/>
            <person name="Wilamowska K."/>
            <person name="Weinberg Z."/>
            <person name="Ruzzo W.L."/>
            <person name="Wloga D."/>
            <person name="Gaertig J."/>
            <person name="Frankel J."/>
            <person name="Tsao C.-C."/>
            <person name="Gorovsky M.A."/>
            <person name="Keeling P.J."/>
            <person name="Waller R.F."/>
            <person name="Patron N.J."/>
            <person name="Cherry J.M."/>
            <person name="Stover N.A."/>
            <person name="Krieger C.J."/>
            <person name="del Toro C."/>
            <person name="Ryder H.F."/>
            <person name="Williamson S.C."/>
            <person name="Barbeau R.A."/>
            <person name="Hamilton E.P."/>
            <person name="Orias E."/>
        </authorList>
    </citation>
    <scope>NUCLEOTIDE SEQUENCE [LARGE SCALE GENOMIC DNA]</scope>
    <source>
        <strain evidence="17">SB210</strain>
    </source>
</reference>
<sequence>MSTLKQQQSRDKSTSQNHMKRVDPHFIDDVEHHHHQLRQEWRIYSMAVNACLGSWFFGYNLGVYNSAQKIMEKLNGWDKEEFELYTALITAFMPLGALLGALFSRQILEAIKGIRKSMLIFDIIGIIGTIIIILDHTVPNLLIGRFICGFCIGTNTAIIPIYIKDFSPIEISGRAGAVNQIILTFGVFCSYLIALVLPLPADTKDGYSDGGPWRIVLGLPMIAPVIRLIILLFIFRLETPTIMIKEHRYQEVKEFFKQIYSSEKDAEEVFHGYEEKVFEEQAEKEKLKHKMHSDDLSSNGGNKGMHMNEVVNNHHEETNVRVEDQARVPSTAQNNEFNIQLATNVPETQANIVTIQKPHVKTYEDFYHEKIFQLSNKASYVKRFILGCAIQFCTQCSGVNAILFYSNSIFKDTSGKKGADAELVARQATIGLGASMVVFNCLSFYLLGKLGRRTLMITGVGIVNIALFVFAGIQKVDKSNTSVNNFGIFLIFLFQLGWQISLGAVTWILNSEILDRLGISVSSFIRWTFAMVVGLVFPYMKEDINLFGSFLVFGGFTLVMYIYFIFAIKETKGKDRYEILKNYCNPVQYKEFEKLSTEYAKQAFEEQKIALNKITTE</sequence>
<evidence type="ECO:0000256" key="12">
    <source>
        <dbReference type="ARBA" id="ARBA00044710"/>
    </source>
</evidence>
<dbReference type="SUPFAM" id="SSF103473">
    <property type="entry name" value="MFS general substrate transporter"/>
    <property type="match status" value="1"/>
</dbReference>
<feature type="transmembrane region" description="Helical" evidence="14">
    <location>
        <begin position="142"/>
        <end position="163"/>
    </location>
</feature>
<feature type="transmembrane region" description="Helical" evidence="14">
    <location>
        <begin position="117"/>
        <end position="136"/>
    </location>
</feature>
<comment type="catalytic activity">
    <reaction evidence="12">
        <text>D-fructose(out) = D-fructose(in)</text>
        <dbReference type="Rhea" id="RHEA:60372"/>
        <dbReference type="ChEBI" id="CHEBI:37721"/>
    </reaction>
    <physiologicalReaction direction="left-to-right" evidence="12">
        <dbReference type="Rhea" id="RHEA:60373"/>
    </physiologicalReaction>
</comment>
<comment type="catalytic activity">
    <reaction evidence="7">
        <text>D-galactose(in) = D-galactose(out)</text>
        <dbReference type="Rhea" id="RHEA:34915"/>
        <dbReference type="ChEBI" id="CHEBI:4139"/>
    </reaction>
    <physiologicalReaction direction="right-to-left" evidence="7">
        <dbReference type="Rhea" id="RHEA:34917"/>
    </physiologicalReaction>
</comment>
<keyword evidence="17" id="KW-1185">Reference proteome</keyword>
<comment type="catalytic activity">
    <reaction evidence="8">
        <text>D-glucose(out) = D-glucose(in)</text>
        <dbReference type="Rhea" id="RHEA:60376"/>
        <dbReference type="ChEBI" id="CHEBI:4167"/>
    </reaction>
    <physiologicalReaction direction="left-to-right" evidence="8">
        <dbReference type="Rhea" id="RHEA:60377"/>
    </physiologicalReaction>
</comment>
<dbReference type="PANTHER" id="PTHR48020">
    <property type="entry name" value="PROTON MYO-INOSITOL COTRANSPORTER"/>
    <property type="match status" value="1"/>
</dbReference>
<evidence type="ECO:0000256" key="1">
    <source>
        <dbReference type="ARBA" id="ARBA00004141"/>
    </source>
</evidence>
<keyword evidence="6 14" id="KW-0472">Membrane</keyword>
<evidence type="ECO:0000259" key="15">
    <source>
        <dbReference type="PROSITE" id="PS50850"/>
    </source>
</evidence>
<accession>I7ML53</accession>
<dbReference type="Proteomes" id="UP000009168">
    <property type="component" value="Unassembled WGS sequence"/>
</dbReference>
<dbReference type="GO" id="GO:0022857">
    <property type="term" value="F:transmembrane transporter activity"/>
    <property type="evidence" value="ECO:0007669"/>
    <property type="project" value="InterPro"/>
</dbReference>
<comment type="subcellular location">
    <subcellularLocation>
        <location evidence="1">Membrane</location>
        <topology evidence="1">Multi-pass membrane protein</topology>
    </subcellularLocation>
</comment>
<dbReference type="Gene3D" id="1.20.1250.20">
    <property type="entry name" value="MFS general substrate transporter like domains"/>
    <property type="match status" value="2"/>
</dbReference>
<dbReference type="OrthoDB" id="6612291at2759"/>
<evidence type="ECO:0000313" key="17">
    <source>
        <dbReference type="Proteomes" id="UP000009168"/>
    </source>
</evidence>
<dbReference type="PROSITE" id="PS50850">
    <property type="entry name" value="MFS"/>
    <property type="match status" value="1"/>
</dbReference>
<feature type="transmembrane region" description="Helical" evidence="14">
    <location>
        <begin position="486"/>
        <end position="509"/>
    </location>
</feature>
<dbReference type="InterPro" id="IPR020846">
    <property type="entry name" value="MFS_dom"/>
</dbReference>
<feature type="transmembrane region" description="Helical" evidence="14">
    <location>
        <begin position="84"/>
        <end position="105"/>
    </location>
</feature>
<evidence type="ECO:0000256" key="10">
    <source>
        <dbReference type="ARBA" id="ARBA00044662"/>
    </source>
</evidence>
<comment type="subunit">
    <text evidence="2">Homodimer.</text>
</comment>
<feature type="transmembrane region" description="Helical" evidence="14">
    <location>
        <begin position="454"/>
        <end position="474"/>
    </location>
</feature>
<evidence type="ECO:0000256" key="8">
    <source>
        <dbReference type="ARBA" id="ARBA00044648"/>
    </source>
</evidence>
<keyword evidence="3" id="KW-0813">Transport</keyword>
<feature type="transmembrane region" description="Helical" evidence="14">
    <location>
        <begin position="43"/>
        <end position="64"/>
    </location>
</feature>
<dbReference type="Pfam" id="PF00083">
    <property type="entry name" value="Sugar_tr"/>
    <property type="match status" value="2"/>
</dbReference>
<dbReference type="InParanoid" id="I7ML53"/>